<dbReference type="PANTHER" id="PTHR43130">
    <property type="entry name" value="ARAC-FAMILY TRANSCRIPTIONAL REGULATOR"/>
    <property type="match status" value="1"/>
</dbReference>
<feature type="domain" description="HTH araC/xylS-type" evidence="3">
    <location>
        <begin position="218"/>
        <end position="304"/>
    </location>
</feature>
<keyword evidence="1" id="KW-0805">Transcription regulation</keyword>
<dbReference type="InterPro" id="IPR009057">
    <property type="entry name" value="Homeodomain-like_sf"/>
</dbReference>
<gene>
    <name evidence="4" type="ORF">ABW286_14880</name>
</gene>
<name>A0ABV3N3Y9_9GAMM</name>
<dbReference type="Gene3D" id="1.10.10.60">
    <property type="entry name" value="Homeodomain-like"/>
    <property type="match status" value="1"/>
</dbReference>
<dbReference type="RefSeq" id="WP_367167954.1">
    <property type="nucleotide sequence ID" value="NZ_JBFKZN010000007.1"/>
</dbReference>
<protein>
    <submittedName>
        <fullName evidence="4">Helix-turn-helix domain-containing protein</fullName>
    </submittedName>
</protein>
<dbReference type="Proteomes" id="UP001554567">
    <property type="component" value="Unassembled WGS sequence"/>
</dbReference>
<dbReference type="Gene3D" id="3.40.50.880">
    <property type="match status" value="1"/>
</dbReference>
<sequence>MTLPVWFVMMPGVMTLDLTGPAETLKLADDAFSLRYIGPDEKVMTSTDMVISDIEPLPETLPDGSLLVIPGVSDSGSGFDTPQAVLIRHWLMRMQPAIHARRITLLCICSGSVLAARSGLLHGIQCTTHHEVIARLKAAEPAAIVQENRIFVEDRGIWTSAGITTGIDLSLHLINRLCGAQMALRVAREMVVWFRRSGEDPQLSPWLRYRDHLHPAIHRAQDLLIEQPEQGWPLEELAVRVHVSARHLARLFRLHLGISVREYHQQLRLAIAQQRLQQGEGVEKAALSAGFSSARQLRRALARRPCAETPSGAPLL</sequence>
<evidence type="ECO:0000256" key="2">
    <source>
        <dbReference type="ARBA" id="ARBA00023163"/>
    </source>
</evidence>
<dbReference type="SUPFAM" id="SSF46689">
    <property type="entry name" value="Homeodomain-like"/>
    <property type="match status" value="1"/>
</dbReference>
<keyword evidence="2" id="KW-0804">Transcription</keyword>
<evidence type="ECO:0000313" key="5">
    <source>
        <dbReference type="Proteomes" id="UP001554567"/>
    </source>
</evidence>
<proteinExistence type="predicted"/>
<dbReference type="Pfam" id="PF12833">
    <property type="entry name" value="HTH_18"/>
    <property type="match status" value="1"/>
</dbReference>
<reference evidence="4 5" key="1">
    <citation type="submission" date="2024-07" db="EMBL/GenBank/DDBJ databases">
        <authorList>
            <person name="Dulla G.F.J."/>
            <person name="Delorm J.G."/>
        </authorList>
    </citation>
    <scope>NUCLEOTIDE SEQUENCE [LARGE SCALE GENOMIC DNA]</scope>
    <source>
        <strain evidence="4 5">JGD 233</strain>
    </source>
</reference>
<accession>A0ABV3N3Y9</accession>
<dbReference type="Pfam" id="PF01965">
    <property type="entry name" value="DJ-1_PfpI"/>
    <property type="match status" value="1"/>
</dbReference>
<dbReference type="InterPro" id="IPR002818">
    <property type="entry name" value="DJ-1/PfpI"/>
</dbReference>
<evidence type="ECO:0000259" key="3">
    <source>
        <dbReference type="PROSITE" id="PS01124"/>
    </source>
</evidence>
<keyword evidence="5" id="KW-1185">Reference proteome</keyword>
<evidence type="ECO:0000313" key="4">
    <source>
        <dbReference type="EMBL" id="MEW5290451.1"/>
    </source>
</evidence>
<dbReference type="PANTHER" id="PTHR43130:SF3">
    <property type="entry name" value="HTH-TYPE TRANSCRIPTIONAL REGULATOR RV1931C"/>
    <property type="match status" value="1"/>
</dbReference>
<dbReference type="InterPro" id="IPR052158">
    <property type="entry name" value="INH-QAR"/>
</dbReference>
<comment type="caution">
    <text evidence="4">The sequence shown here is derived from an EMBL/GenBank/DDBJ whole genome shotgun (WGS) entry which is preliminary data.</text>
</comment>
<dbReference type="EMBL" id="JBFKZN010000007">
    <property type="protein sequence ID" value="MEW5290451.1"/>
    <property type="molecule type" value="Genomic_DNA"/>
</dbReference>
<dbReference type="SMART" id="SM00342">
    <property type="entry name" value="HTH_ARAC"/>
    <property type="match status" value="1"/>
</dbReference>
<dbReference type="SUPFAM" id="SSF52317">
    <property type="entry name" value="Class I glutamine amidotransferase-like"/>
    <property type="match status" value="1"/>
</dbReference>
<organism evidence="4 5">
    <name type="scientific">Erwinia papayae</name>
    <dbReference type="NCBI Taxonomy" id="206499"/>
    <lineage>
        <taxon>Bacteria</taxon>
        <taxon>Pseudomonadati</taxon>
        <taxon>Pseudomonadota</taxon>
        <taxon>Gammaproteobacteria</taxon>
        <taxon>Enterobacterales</taxon>
        <taxon>Erwiniaceae</taxon>
        <taxon>Erwinia</taxon>
    </lineage>
</organism>
<dbReference type="InterPro" id="IPR029062">
    <property type="entry name" value="Class_I_gatase-like"/>
</dbReference>
<dbReference type="InterPro" id="IPR018060">
    <property type="entry name" value="HTH_AraC"/>
</dbReference>
<dbReference type="PROSITE" id="PS01124">
    <property type="entry name" value="HTH_ARAC_FAMILY_2"/>
    <property type="match status" value="1"/>
</dbReference>
<evidence type="ECO:0000256" key="1">
    <source>
        <dbReference type="ARBA" id="ARBA00023015"/>
    </source>
</evidence>
<dbReference type="CDD" id="cd03137">
    <property type="entry name" value="GATase1_AraC_1"/>
    <property type="match status" value="1"/>
</dbReference>